<dbReference type="EMBL" id="JAGFBR010000019">
    <property type="protein sequence ID" value="KAH0448495.1"/>
    <property type="molecule type" value="Genomic_DNA"/>
</dbReference>
<dbReference type="InterPro" id="IPR044299">
    <property type="entry name" value="GIS3/ZFP5/ZFP6"/>
</dbReference>
<sequence length="296" mass="31736">MRSNLGRQPREKVDTSKPITTVEGNNRIIYVPPHYQKPSVAGRHCGQLRLTHFLPHSVRQKKLLCMIIESFGGKSRCTISFGEMSKIQCQKPSNPTLKLFGFALEASVDPAPITDSSFSASTASVAAAASAADGRKFECQYCFREFTNSQALGGHQNAHKKERQQLKRAQLHQAAAASTLYSRANPMVSAFANPPPLLPDYLVAGASPPTNSFLYFSRPSLPSQFQISHGGVFPSFSNTPPSLGGGIADGVVVGRRIRSVPVSLGQFAAPTIPGGSDNSYGVDLHLSLAPARSSIV</sequence>
<evidence type="ECO:0000256" key="1">
    <source>
        <dbReference type="PROSITE-ProRule" id="PRU00042"/>
    </source>
</evidence>
<dbReference type="PANTHER" id="PTHR46353:SF23">
    <property type="entry name" value="C2H2 ZINC FINGER-CONTAINING PROTEIN-RELATED"/>
    <property type="match status" value="1"/>
</dbReference>
<dbReference type="InterPro" id="IPR013087">
    <property type="entry name" value="Znf_C2H2_type"/>
</dbReference>
<evidence type="ECO:0000313" key="4">
    <source>
        <dbReference type="Proteomes" id="UP000775213"/>
    </source>
</evidence>
<organism evidence="3 4">
    <name type="scientific">Dendrobium chrysotoxum</name>
    <name type="common">Orchid</name>
    <dbReference type="NCBI Taxonomy" id="161865"/>
    <lineage>
        <taxon>Eukaryota</taxon>
        <taxon>Viridiplantae</taxon>
        <taxon>Streptophyta</taxon>
        <taxon>Embryophyta</taxon>
        <taxon>Tracheophyta</taxon>
        <taxon>Spermatophyta</taxon>
        <taxon>Magnoliopsida</taxon>
        <taxon>Liliopsida</taxon>
        <taxon>Asparagales</taxon>
        <taxon>Orchidaceae</taxon>
        <taxon>Epidendroideae</taxon>
        <taxon>Malaxideae</taxon>
        <taxon>Dendrobiinae</taxon>
        <taxon>Dendrobium</taxon>
    </lineage>
</organism>
<dbReference type="Proteomes" id="UP000775213">
    <property type="component" value="Unassembled WGS sequence"/>
</dbReference>
<dbReference type="GO" id="GO:0010090">
    <property type="term" value="P:trichome morphogenesis"/>
    <property type="evidence" value="ECO:0007669"/>
    <property type="project" value="InterPro"/>
</dbReference>
<keyword evidence="1" id="KW-0863">Zinc-finger</keyword>
<proteinExistence type="predicted"/>
<dbReference type="PANTHER" id="PTHR46353">
    <property type="entry name" value="ZINC FINGER PROTEIN 5"/>
    <property type="match status" value="1"/>
</dbReference>
<keyword evidence="4" id="KW-1185">Reference proteome</keyword>
<dbReference type="GO" id="GO:0000976">
    <property type="term" value="F:transcription cis-regulatory region binding"/>
    <property type="evidence" value="ECO:0007669"/>
    <property type="project" value="TreeGrafter"/>
</dbReference>
<name>A0AAV7FX45_DENCH</name>
<dbReference type="GO" id="GO:0003700">
    <property type="term" value="F:DNA-binding transcription factor activity"/>
    <property type="evidence" value="ECO:0007669"/>
    <property type="project" value="TreeGrafter"/>
</dbReference>
<evidence type="ECO:0000313" key="3">
    <source>
        <dbReference type="EMBL" id="KAH0448495.1"/>
    </source>
</evidence>
<dbReference type="GO" id="GO:0008270">
    <property type="term" value="F:zinc ion binding"/>
    <property type="evidence" value="ECO:0007669"/>
    <property type="project" value="UniProtKB-KW"/>
</dbReference>
<protein>
    <recommendedName>
        <fullName evidence="2">C2H2-type domain-containing protein</fullName>
    </recommendedName>
</protein>
<dbReference type="PROSITE" id="PS50157">
    <property type="entry name" value="ZINC_FINGER_C2H2_2"/>
    <property type="match status" value="1"/>
</dbReference>
<keyword evidence="1" id="KW-0479">Metal-binding</keyword>
<dbReference type="GO" id="GO:0005634">
    <property type="term" value="C:nucleus"/>
    <property type="evidence" value="ECO:0007669"/>
    <property type="project" value="TreeGrafter"/>
</dbReference>
<dbReference type="PROSITE" id="PS00028">
    <property type="entry name" value="ZINC_FINGER_C2H2_1"/>
    <property type="match status" value="1"/>
</dbReference>
<dbReference type="AlphaFoldDB" id="A0AAV7FX45"/>
<keyword evidence="1" id="KW-0862">Zinc</keyword>
<reference evidence="3 4" key="1">
    <citation type="journal article" date="2021" name="Hortic Res">
        <title>Chromosome-scale assembly of the Dendrobium chrysotoxum genome enhances the understanding of orchid evolution.</title>
        <authorList>
            <person name="Zhang Y."/>
            <person name="Zhang G.Q."/>
            <person name="Zhang D."/>
            <person name="Liu X.D."/>
            <person name="Xu X.Y."/>
            <person name="Sun W.H."/>
            <person name="Yu X."/>
            <person name="Zhu X."/>
            <person name="Wang Z.W."/>
            <person name="Zhao X."/>
            <person name="Zhong W.Y."/>
            <person name="Chen H."/>
            <person name="Yin W.L."/>
            <person name="Huang T."/>
            <person name="Niu S.C."/>
            <person name="Liu Z.J."/>
        </authorList>
    </citation>
    <scope>NUCLEOTIDE SEQUENCE [LARGE SCALE GENOMIC DNA]</scope>
    <source>
        <strain evidence="3">Lindl</strain>
    </source>
</reference>
<evidence type="ECO:0000259" key="2">
    <source>
        <dbReference type="PROSITE" id="PS50157"/>
    </source>
</evidence>
<dbReference type="SUPFAM" id="SSF57667">
    <property type="entry name" value="beta-beta-alpha zinc fingers"/>
    <property type="match status" value="1"/>
</dbReference>
<dbReference type="GO" id="GO:0009740">
    <property type="term" value="P:gibberellic acid mediated signaling pathway"/>
    <property type="evidence" value="ECO:0007669"/>
    <property type="project" value="TreeGrafter"/>
</dbReference>
<dbReference type="InterPro" id="IPR036236">
    <property type="entry name" value="Znf_C2H2_sf"/>
</dbReference>
<accession>A0AAV7FX45</accession>
<dbReference type="Gene3D" id="3.30.160.60">
    <property type="entry name" value="Classic Zinc Finger"/>
    <property type="match status" value="1"/>
</dbReference>
<feature type="domain" description="C2H2-type" evidence="2">
    <location>
        <begin position="137"/>
        <end position="164"/>
    </location>
</feature>
<comment type="caution">
    <text evidence="3">The sequence shown here is derived from an EMBL/GenBank/DDBJ whole genome shotgun (WGS) entry which is preliminary data.</text>
</comment>
<gene>
    <name evidence="3" type="ORF">IEQ34_022295</name>
</gene>
<dbReference type="GO" id="GO:0009736">
    <property type="term" value="P:cytokinin-activated signaling pathway"/>
    <property type="evidence" value="ECO:0007669"/>
    <property type="project" value="TreeGrafter"/>
</dbReference>